<keyword evidence="2" id="KW-0812">Transmembrane</keyword>
<dbReference type="InterPro" id="IPR036186">
    <property type="entry name" value="Serpin_sf"/>
</dbReference>
<name>A0A9D1PIA7_9FIRM</name>
<protein>
    <recommendedName>
        <fullName evidence="3">Serpin domain-containing protein</fullName>
    </recommendedName>
</protein>
<reference evidence="4" key="2">
    <citation type="submission" date="2021-04" db="EMBL/GenBank/DDBJ databases">
        <authorList>
            <person name="Gilroy R."/>
        </authorList>
    </citation>
    <scope>NUCLEOTIDE SEQUENCE</scope>
    <source>
        <strain evidence="4">CHK193-4272</strain>
    </source>
</reference>
<evidence type="ECO:0000256" key="2">
    <source>
        <dbReference type="SAM" id="Phobius"/>
    </source>
</evidence>
<dbReference type="Proteomes" id="UP000886808">
    <property type="component" value="Unassembled WGS sequence"/>
</dbReference>
<feature type="transmembrane region" description="Helical" evidence="2">
    <location>
        <begin position="28"/>
        <end position="47"/>
    </location>
</feature>
<dbReference type="InterPro" id="IPR000215">
    <property type="entry name" value="Serpin_fam"/>
</dbReference>
<evidence type="ECO:0000259" key="3">
    <source>
        <dbReference type="SMART" id="SM00093"/>
    </source>
</evidence>
<dbReference type="EMBL" id="DXIE01000045">
    <property type="protein sequence ID" value="HIV62706.1"/>
    <property type="molecule type" value="Genomic_DNA"/>
</dbReference>
<dbReference type="Gene3D" id="3.30.497.10">
    <property type="entry name" value="Antithrombin, subunit I, domain 2"/>
    <property type="match status" value="1"/>
</dbReference>
<dbReference type="AlphaFoldDB" id="A0A9D1PIA7"/>
<sequence>MNEHDIYEAIENIDNNILKRSERTKKPWWIGLTAAALVIAIGLGTVFNSGQNPVVTTAYAISEANYPKMAKYPDENSPTFHDDYDKWWESIKEQERETDYKNGVQPFVEQTAQQFLSDTEQNKVYSPLNVYMALAMLAEITGSDSRQQILDLLSSDSIESLRAQANDIWNTHYMNDGATTSILASSLWLDDGVKFNQQVMDILAKNYYASSYKGDMSSSEFNEVFKAWLSEQTGGLLDDQIEGIKFTPDTIMALATTIYFRSKWYQEFEDTKADVFHGATSDTTCKFMNASKTGNYFWGNNFSATYHLLDNYGGTMYFILPDEGVGVDELLKDKEVMDFIFSQKDWENEWENKKEIIINLSVPKFDITSQIDLQKGLENLGVTDVFDSEKSDFSPVTDMKNTYIGKAQHDVRFAIDEKGVTAAAYTVMLKCGSGPPPDDEIDFVLDRPFLFTIISDDGLPLFIGVVNQL</sequence>
<proteinExistence type="inferred from homology"/>
<dbReference type="GO" id="GO:0004867">
    <property type="term" value="F:serine-type endopeptidase inhibitor activity"/>
    <property type="evidence" value="ECO:0007669"/>
    <property type="project" value="InterPro"/>
</dbReference>
<organism evidence="4 5">
    <name type="scientific">Candidatus Butyricicoccus avistercoris</name>
    <dbReference type="NCBI Taxonomy" id="2838518"/>
    <lineage>
        <taxon>Bacteria</taxon>
        <taxon>Bacillati</taxon>
        <taxon>Bacillota</taxon>
        <taxon>Clostridia</taxon>
        <taxon>Eubacteriales</taxon>
        <taxon>Butyricicoccaceae</taxon>
        <taxon>Butyricicoccus</taxon>
    </lineage>
</organism>
<reference evidence="4" key="1">
    <citation type="journal article" date="2021" name="PeerJ">
        <title>Extensive microbial diversity within the chicken gut microbiome revealed by metagenomics and culture.</title>
        <authorList>
            <person name="Gilroy R."/>
            <person name="Ravi A."/>
            <person name="Getino M."/>
            <person name="Pursley I."/>
            <person name="Horton D.L."/>
            <person name="Alikhan N.F."/>
            <person name="Baker D."/>
            <person name="Gharbi K."/>
            <person name="Hall N."/>
            <person name="Watson M."/>
            <person name="Adriaenssens E.M."/>
            <person name="Foster-Nyarko E."/>
            <person name="Jarju S."/>
            <person name="Secka A."/>
            <person name="Antonio M."/>
            <person name="Oren A."/>
            <person name="Chaudhuri R.R."/>
            <person name="La Ragione R."/>
            <person name="Hildebrand F."/>
            <person name="Pallen M.J."/>
        </authorList>
    </citation>
    <scope>NUCLEOTIDE SEQUENCE</scope>
    <source>
        <strain evidence="4">CHK193-4272</strain>
    </source>
</reference>
<dbReference type="Gene3D" id="2.30.39.10">
    <property type="entry name" value="Alpha-1-antitrypsin, domain 1"/>
    <property type="match status" value="1"/>
</dbReference>
<evidence type="ECO:0000256" key="1">
    <source>
        <dbReference type="RuleBase" id="RU000411"/>
    </source>
</evidence>
<comment type="similarity">
    <text evidence="1">Belongs to the serpin family.</text>
</comment>
<dbReference type="InterPro" id="IPR023796">
    <property type="entry name" value="Serpin_dom"/>
</dbReference>
<dbReference type="InterPro" id="IPR042178">
    <property type="entry name" value="Serpin_sf_1"/>
</dbReference>
<feature type="domain" description="Serpin" evidence="3">
    <location>
        <begin position="113"/>
        <end position="469"/>
    </location>
</feature>
<evidence type="ECO:0000313" key="4">
    <source>
        <dbReference type="EMBL" id="HIV62706.1"/>
    </source>
</evidence>
<dbReference type="InterPro" id="IPR023795">
    <property type="entry name" value="Serpin_CS"/>
</dbReference>
<evidence type="ECO:0000313" key="5">
    <source>
        <dbReference type="Proteomes" id="UP000886808"/>
    </source>
</evidence>
<dbReference type="PANTHER" id="PTHR11461">
    <property type="entry name" value="SERINE PROTEASE INHIBITOR, SERPIN"/>
    <property type="match status" value="1"/>
</dbReference>
<keyword evidence="2" id="KW-1133">Transmembrane helix</keyword>
<dbReference type="Pfam" id="PF00079">
    <property type="entry name" value="Serpin"/>
    <property type="match status" value="1"/>
</dbReference>
<accession>A0A9D1PIA7</accession>
<dbReference type="PROSITE" id="PS00284">
    <property type="entry name" value="SERPIN"/>
    <property type="match status" value="1"/>
</dbReference>
<dbReference type="GO" id="GO:0005615">
    <property type="term" value="C:extracellular space"/>
    <property type="evidence" value="ECO:0007669"/>
    <property type="project" value="InterPro"/>
</dbReference>
<dbReference type="SMART" id="SM00093">
    <property type="entry name" value="SERPIN"/>
    <property type="match status" value="1"/>
</dbReference>
<keyword evidence="2" id="KW-0472">Membrane</keyword>
<dbReference type="InterPro" id="IPR042185">
    <property type="entry name" value="Serpin_sf_2"/>
</dbReference>
<dbReference type="PANTHER" id="PTHR11461:SF211">
    <property type="entry name" value="GH10112P-RELATED"/>
    <property type="match status" value="1"/>
</dbReference>
<dbReference type="SUPFAM" id="SSF56574">
    <property type="entry name" value="Serpins"/>
    <property type="match status" value="1"/>
</dbReference>
<comment type="caution">
    <text evidence="4">The sequence shown here is derived from an EMBL/GenBank/DDBJ whole genome shotgun (WGS) entry which is preliminary data.</text>
</comment>
<gene>
    <name evidence="4" type="ORF">H9746_07710</name>
</gene>